<dbReference type="AlphaFoldDB" id="A0AAU7E0X6"/>
<protein>
    <submittedName>
        <fullName evidence="1">Uncharacterized protein</fullName>
    </submittedName>
</protein>
<proteinExistence type="predicted"/>
<evidence type="ECO:0000313" key="1">
    <source>
        <dbReference type="EMBL" id="XBH23027.1"/>
    </source>
</evidence>
<gene>
    <name evidence="1" type="ORF">V5R04_07390</name>
</gene>
<organism evidence="1">
    <name type="scientific">Jonesiaceae bacterium BS-20</name>
    <dbReference type="NCBI Taxonomy" id="3120821"/>
    <lineage>
        <taxon>Bacteria</taxon>
        <taxon>Bacillati</taxon>
        <taxon>Actinomycetota</taxon>
        <taxon>Actinomycetes</taxon>
        <taxon>Micrococcales</taxon>
        <taxon>Jonesiaceae</taxon>
    </lineage>
</organism>
<reference evidence="1" key="1">
    <citation type="submission" date="2024-02" db="EMBL/GenBank/DDBJ databases">
        <title>Tomenella chthoni gen. nov. sp. nov., a member of the family Jonesiaceae isolated from bat guano.</title>
        <authorList>
            <person name="Miller S.L."/>
            <person name="King J."/>
            <person name="Sankaranarayanan K."/>
            <person name="Lawson P.A."/>
        </authorList>
    </citation>
    <scope>NUCLEOTIDE SEQUENCE</scope>
    <source>
        <strain evidence="1">BS-20</strain>
    </source>
</reference>
<accession>A0AAU7E0X6</accession>
<sequence length="228" mass="25053">MPTNKSALTESLDLDLQVWPRPRSMVTYLQAQAHLTGIGNTSSFGYPKVFTPQTVGGEIAFQALLLDGTLDLERPGVAVYPDEASTPLLRAQTCAIPPELNVVLGRRTAAWVLTGKFPPRVIDVLYPQTSFIRTLPSPAQFARSNVTPSETVHYGTTRVTSPVRTVVDLAAWCTVSEATRHIFSFSEPQRLMAEACAYLTDHAGFRNKIPALELLSRLLNRSNSKVVE</sequence>
<name>A0AAU7E0X6_9MICO</name>
<dbReference type="EMBL" id="CP146203">
    <property type="protein sequence ID" value="XBH23027.1"/>
    <property type="molecule type" value="Genomic_DNA"/>
</dbReference>